<dbReference type="Proteomes" id="UP000681967">
    <property type="component" value="Unassembled WGS sequence"/>
</dbReference>
<accession>A0A8S3DXL7</accession>
<evidence type="ECO:0000313" key="2">
    <source>
        <dbReference type="EMBL" id="CAF5050948.1"/>
    </source>
</evidence>
<comment type="caution">
    <text evidence="2">The sequence shown here is derived from an EMBL/GenBank/DDBJ whole genome shotgun (WGS) entry which is preliminary data.</text>
</comment>
<proteinExistence type="predicted"/>
<evidence type="ECO:0000256" key="1">
    <source>
        <dbReference type="SAM" id="MobiDB-lite"/>
    </source>
</evidence>
<reference evidence="2" key="1">
    <citation type="submission" date="2021-02" db="EMBL/GenBank/DDBJ databases">
        <authorList>
            <person name="Nowell W R."/>
        </authorList>
    </citation>
    <scope>NUCLEOTIDE SEQUENCE</scope>
</reference>
<evidence type="ECO:0000313" key="3">
    <source>
        <dbReference type="Proteomes" id="UP000681967"/>
    </source>
</evidence>
<name>A0A8S3DXL7_9BILA</name>
<organism evidence="2 3">
    <name type="scientific">Rotaria magnacalcarata</name>
    <dbReference type="NCBI Taxonomy" id="392030"/>
    <lineage>
        <taxon>Eukaryota</taxon>
        <taxon>Metazoa</taxon>
        <taxon>Spiralia</taxon>
        <taxon>Gnathifera</taxon>
        <taxon>Rotifera</taxon>
        <taxon>Eurotatoria</taxon>
        <taxon>Bdelloidea</taxon>
        <taxon>Philodinida</taxon>
        <taxon>Philodinidae</taxon>
        <taxon>Rotaria</taxon>
    </lineage>
</organism>
<gene>
    <name evidence="2" type="ORF">BYL167_LOCUS58067</name>
</gene>
<protein>
    <submittedName>
        <fullName evidence="2">Uncharacterized protein</fullName>
    </submittedName>
</protein>
<sequence>MVDKVVTPAFSSLSTSTINQTPPLPTDILIPPSNSSVVHSSCTTSLSSELSITSNIESTIETLSSDIMSVDDTSTKQQQQQQHILTDIQRIRPIEPIFIDDREIPSFTSSTYTILNTVDFNISMLETQSKFEPQPTINPINQPGSMLLKEQNEQKKKKNQVVQTIDAVREVLVGLLDDQKQQYQMTTATATTSRASRLNNTTGVNITDEDFVKMMQEKASRKTKQTGRKNKKKKLNTKSKRPTKRKKNKIIGIDSDQENDDDMEYESNVRRQLDLAITETQLIVDDQ</sequence>
<feature type="compositionally biased region" description="Acidic residues" evidence="1">
    <location>
        <begin position="255"/>
        <end position="265"/>
    </location>
</feature>
<dbReference type="AlphaFoldDB" id="A0A8S3DXL7"/>
<feature type="compositionally biased region" description="Basic residues" evidence="1">
    <location>
        <begin position="221"/>
        <end position="249"/>
    </location>
</feature>
<feature type="region of interest" description="Disordered" evidence="1">
    <location>
        <begin position="217"/>
        <end position="265"/>
    </location>
</feature>
<dbReference type="EMBL" id="CAJOBH010226084">
    <property type="protein sequence ID" value="CAF5050948.1"/>
    <property type="molecule type" value="Genomic_DNA"/>
</dbReference>